<evidence type="ECO:0000313" key="1">
    <source>
        <dbReference type="EMBL" id="KAI7991627.1"/>
    </source>
</evidence>
<reference evidence="1 2" key="1">
    <citation type="journal article" date="2022" name="Plant J.">
        <title>Chromosome-level genome of Camellia lanceoleosa provides a valuable resource for understanding genome evolution and self-incompatibility.</title>
        <authorList>
            <person name="Gong W."/>
            <person name="Xiao S."/>
            <person name="Wang L."/>
            <person name="Liao Z."/>
            <person name="Chang Y."/>
            <person name="Mo W."/>
            <person name="Hu G."/>
            <person name="Li W."/>
            <person name="Zhao G."/>
            <person name="Zhu H."/>
            <person name="Hu X."/>
            <person name="Ji K."/>
            <person name="Xiang X."/>
            <person name="Song Q."/>
            <person name="Yuan D."/>
            <person name="Jin S."/>
            <person name="Zhang L."/>
        </authorList>
    </citation>
    <scope>NUCLEOTIDE SEQUENCE [LARGE SCALE GENOMIC DNA]</scope>
    <source>
        <strain evidence="1">SQ_2022a</strain>
    </source>
</reference>
<dbReference type="EMBL" id="CM045770">
    <property type="protein sequence ID" value="KAI7991627.1"/>
    <property type="molecule type" value="Genomic_DNA"/>
</dbReference>
<comment type="caution">
    <text evidence="1">The sequence shown here is derived from an EMBL/GenBank/DDBJ whole genome shotgun (WGS) entry which is preliminary data.</text>
</comment>
<evidence type="ECO:0000313" key="2">
    <source>
        <dbReference type="Proteomes" id="UP001060215"/>
    </source>
</evidence>
<sequence length="84" mass="9158">MGKQFIAVFVMCMVVVAAMQVREAEAAMGDVYKECYAQCTKDCNAENGYTFCEMKCDAQCGTKEVTEAASQMGKFVKDAAGQNE</sequence>
<protein>
    <submittedName>
        <fullName evidence="1">Major pollen allergen Ole e 6</fullName>
    </submittedName>
</protein>
<organism evidence="1 2">
    <name type="scientific">Camellia lanceoleosa</name>
    <dbReference type="NCBI Taxonomy" id="1840588"/>
    <lineage>
        <taxon>Eukaryota</taxon>
        <taxon>Viridiplantae</taxon>
        <taxon>Streptophyta</taxon>
        <taxon>Embryophyta</taxon>
        <taxon>Tracheophyta</taxon>
        <taxon>Spermatophyta</taxon>
        <taxon>Magnoliopsida</taxon>
        <taxon>eudicotyledons</taxon>
        <taxon>Gunneridae</taxon>
        <taxon>Pentapetalae</taxon>
        <taxon>asterids</taxon>
        <taxon>Ericales</taxon>
        <taxon>Theaceae</taxon>
        <taxon>Camellia</taxon>
    </lineage>
</organism>
<gene>
    <name evidence="1" type="ORF">LOK49_LG12G01301</name>
</gene>
<keyword evidence="2" id="KW-1185">Reference proteome</keyword>
<name>A0ACC0FU88_9ERIC</name>
<accession>A0ACC0FU88</accession>
<dbReference type="Proteomes" id="UP001060215">
    <property type="component" value="Chromosome 13"/>
</dbReference>
<proteinExistence type="predicted"/>